<dbReference type="Proteomes" id="UP000199183">
    <property type="component" value="Unassembled WGS sequence"/>
</dbReference>
<evidence type="ECO:0000313" key="7">
    <source>
        <dbReference type="EMBL" id="SEB62654.1"/>
    </source>
</evidence>
<dbReference type="SUPFAM" id="SSF48179">
    <property type="entry name" value="6-phosphogluconate dehydrogenase C-terminal domain-like"/>
    <property type="match status" value="1"/>
</dbReference>
<dbReference type="GO" id="GO:0051287">
    <property type="term" value="F:NAD binding"/>
    <property type="evidence" value="ECO:0007669"/>
    <property type="project" value="InterPro"/>
</dbReference>
<reference evidence="7 8" key="1">
    <citation type="submission" date="2016-10" db="EMBL/GenBank/DDBJ databases">
        <authorList>
            <person name="de Groot N.N."/>
        </authorList>
    </citation>
    <scope>NUCLEOTIDE SEQUENCE [LARGE SCALE GENOMIC DNA]</scope>
    <source>
        <strain evidence="7 8">DSM 21799</strain>
    </source>
</reference>
<dbReference type="AlphaFoldDB" id="A0A1H4KVT8"/>
<dbReference type="PANTHER" id="PTHR43060:SF15">
    <property type="entry name" value="3-HYDROXYISOBUTYRATE DEHYDROGENASE-LIKE 1, MITOCHONDRIAL-RELATED"/>
    <property type="match status" value="1"/>
</dbReference>
<dbReference type="Pfam" id="PF14833">
    <property type="entry name" value="NAD_binding_11"/>
    <property type="match status" value="1"/>
</dbReference>
<dbReference type="EMBL" id="FNRY01000001">
    <property type="protein sequence ID" value="SEB62654.1"/>
    <property type="molecule type" value="Genomic_DNA"/>
</dbReference>
<dbReference type="InterPro" id="IPR036291">
    <property type="entry name" value="NAD(P)-bd_dom_sf"/>
</dbReference>
<evidence type="ECO:0000259" key="6">
    <source>
        <dbReference type="Pfam" id="PF14833"/>
    </source>
</evidence>
<organism evidence="7 8">
    <name type="scientific">Paramicrobacterium humi</name>
    <dbReference type="NCBI Taxonomy" id="640635"/>
    <lineage>
        <taxon>Bacteria</taxon>
        <taxon>Bacillati</taxon>
        <taxon>Actinomycetota</taxon>
        <taxon>Actinomycetes</taxon>
        <taxon>Micrococcales</taxon>
        <taxon>Microbacteriaceae</taxon>
        <taxon>Paramicrobacterium</taxon>
    </lineage>
</organism>
<dbReference type="Pfam" id="PF03446">
    <property type="entry name" value="NAD_binding_2"/>
    <property type="match status" value="1"/>
</dbReference>
<evidence type="ECO:0000256" key="3">
    <source>
        <dbReference type="ARBA" id="ARBA00023027"/>
    </source>
</evidence>
<dbReference type="Gene3D" id="3.40.50.720">
    <property type="entry name" value="NAD(P)-binding Rossmann-like Domain"/>
    <property type="match status" value="1"/>
</dbReference>
<gene>
    <name evidence="7" type="ORF">SAMN04489806_1330</name>
</gene>
<keyword evidence="2" id="KW-0560">Oxidoreductase</keyword>
<dbReference type="GO" id="GO:0016491">
    <property type="term" value="F:oxidoreductase activity"/>
    <property type="evidence" value="ECO:0007669"/>
    <property type="project" value="UniProtKB-KW"/>
</dbReference>
<dbReference type="InterPro" id="IPR029154">
    <property type="entry name" value="HIBADH-like_NADP-bd"/>
</dbReference>
<evidence type="ECO:0000259" key="5">
    <source>
        <dbReference type="Pfam" id="PF03446"/>
    </source>
</evidence>
<evidence type="ECO:0000313" key="8">
    <source>
        <dbReference type="Proteomes" id="UP000199183"/>
    </source>
</evidence>
<proteinExistence type="inferred from homology"/>
<keyword evidence="3" id="KW-0520">NAD</keyword>
<evidence type="ECO:0000256" key="1">
    <source>
        <dbReference type="ARBA" id="ARBA00009080"/>
    </source>
</evidence>
<dbReference type="InterPro" id="IPR015815">
    <property type="entry name" value="HIBADH-related"/>
</dbReference>
<dbReference type="InterPro" id="IPR006115">
    <property type="entry name" value="6PGDH_NADP-bd"/>
</dbReference>
<evidence type="ECO:0000256" key="2">
    <source>
        <dbReference type="ARBA" id="ARBA00023002"/>
    </source>
</evidence>
<name>A0A1H4KVT8_9MICO</name>
<comment type="similarity">
    <text evidence="1">Belongs to the HIBADH-related family.</text>
</comment>
<sequence>MSTRLSLIGLGAMGLPMARLLAKRGPITVHNRSRSRAEALAAELPAAGVAQTPAAAAAEVVLTVLPDLPDVRAVLDGPDGLLAGWQRDSIDRPLLVVMGTVSPVELRELASDLASHGVDVVDAPISGGVLGAAAGTLSVFVGGTPEQVELLADVLEPCAGRVTRMGPVGSGATAKLCNQLVVASTVAALSESFALARASGIDASTLADALGSGLAASEVLRQKREHWISESFEPGGTVDYQVKDLRYAKQSADAVGLNMRAAKSVLELFQASKDAGDGGLDHTGVYRQVIRD</sequence>
<dbReference type="GO" id="GO:0050661">
    <property type="term" value="F:NADP binding"/>
    <property type="evidence" value="ECO:0007669"/>
    <property type="project" value="InterPro"/>
</dbReference>
<protein>
    <submittedName>
        <fullName evidence="7">2-hydroxy-3-oxopropionate reductase</fullName>
    </submittedName>
</protein>
<dbReference type="RefSeq" id="WP_091181664.1">
    <property type="nucleotide sequence ID" value="NZ_FNRY01000001.1"/>
</dbReference>
<dbReference type="PANTHER" id="PTHR43060">
    <property type="entry name" value="3-HYDROXYISOBUTYRATE DEHYDROGENASE-LIKE 1, MITOCHONDRIAL-RELATED"/>
    <property type="match status" value="1"/>
</dbReference>
<feature type="domain" description="6-phosphogluconate dehydrogenase NADP-binding" evidence="5">
    <location>
        <begin position="5"/>
        <end position="166"/>
    </location>
</feature>
<dbReference type="SUPFAM" id="SSF51735">
    <property type="entry name" value="NAD(P)-binding Rossmann-fold domains"/>
    <property type="match status" value="1"/>
</dbReference>
<dbReference type="Gene3D" id="1.10.1040.10">
    <property type="entry name" value="N-(1-d-carboxylethyl)-l-norvaline Dehydrogenase, domain 2"/>
    <property type="match status" value="1"/>
</dbReference>
<feature type="domain" description="3-hydroxyisobutyrate dehydrogenase-like NAD-binding" evidence="6">
    <location>
        <begin position="169"/>
        <end position="287"/>
    </location>
</feature>
<dbReference type="OrthoDB" id="3185659at2"/>
<accession>A0A1H4KVT8</accession>
<feature type="active site" evidence="4">
    <location>
        <position position="175"/>
    </location>
</feature>
<dbReference type="PIRSF" id="PIRSF000103">
    <property type="entry name" value="HIBADH"/>
    <property type="match status" value="1"/>
</dbReference>
<dbReference type="STRING" id="640635.SAMN04489806_1330"/>
<keyword evidence="8" id="KW-1185">Reference proteome</keyword>
<dbReference type="InterPro" id="IPR013328">
    <property type="entry name" value="6PGD_dom2"/>
</dbReference>
<dbReference type="InterPro" id="IPR008927">
    <property type="entry name" value="6-PGluconate_DH-like_C_sf"/>
</dbReference>
<evidence type="ECO:0000256" key="4">
    <source>
        <dbReference type="PIRSR" id="PIRSR000103-1"/>
    </source>
</evidence>